<dbReference type="InterPro" id="IPR036034">
    <property type="entry name" value="PDZ_sf"/>
</dbReference>
<feature type="domain" description="L27" evidence="7">
    <location>
        <begin position="227"/>
        <end position="278"/>
    </location>
</feature>
<dbReference type="SUPFAM" id="SSF52540">
    <property type="entry name" value="P-loop containing nucleoside triphosphate hydrolases"/>
    <property type="match status" value="1"/>
</dbReference>
<dbReference type="InterPro" id="IPR004172">
    <property type="entry name" value="L27_dom"/>
</dbReference>
<evidence type="ECO:0000259" key="7">
    <source>
        <dbReference type="PROSITE" id="PS51022"/>
    </source>
</evidence>
<feature type="domain" description="Guanylate kinase-like" evidence="5">
    <location>
        <begin position="588"/>
        <end position="768"/>
    </location>
</feature>
<sequence>MAVGNDSSSRQEQPIQERRWRGVQIVNREHQRSRLTRHWTAMYIVCLHILTTISKRPMDDPSCPRAPLVEFFLERAGVEPGSPARRSSDKNKVNTPLGPVCLWVLILEGVSLSPNNHASPTGTSCGFTCFILRVSDDVMKQTMEEAPSVSQITGFQMASPPHVLLQGVSEVLSSVVQDVGLVVSGSSSGAQLLQELLSAPWLSALLKMYESLLQFQRLKPSPLLPCSAGVSHEILYVVSKVQRPSAEARELFRLLCSPHMKALLWSHDTVAQQDFGPVLEPLPEDLPDDEEAVRIVCLVKNNQPLGATIKRDEKTGQIYIARVIHGGLADRSGLLNAGDLLLEVNGNPVSGLEPEQVIKILVNSQGTILFKVVPNSSQTCSSQKPVYMRAMVDYCPLEDSSIPLPAAGVSFCRADVLEVVDQSDGQWWQARRLPTSGSCAGLIPSASNLKSKQREQWWCQPLQTHTCIKPRESCFSLLHLDLNTSSSHTFYLFFLLLTVTLGDSENGQAQIDDPNLAVELEDLTMDEADAEQMDKLYIAGFRKSFRFWRRSSLRRRRQSCSSCCPGNSSLATPYEEVTLFQRPLQDTHRLIVLVGASGVGVNELRKRLIRINPHDSSDESRRADRATYHFVNRELFDHMISNHRFVEHGEHRGHLYGTSFDAIEEVLQQGRICVIDVEPRSIQSLRIKTLKPFVIFVKVPNSDKLRETRRDAQILTKHGHNRTFMEEDFVELEETSKLIEAKYKQFFDCVLVNENLHESCLQLCSIVQRAQDQEHWVPVSWTREDL</sequence>
<evidence type="ECO:0000259" key="4">
    <source>
        <dbReference type="PROSITE" id="PS50002"/>
    </source>
</evidence>
<feature type="domain" description="SH3" evidence="4">
    <location>
        <begin position="383"/>
        <end position="453"/>
    </location>
</feature>
<dbReference type="InterPro" id="IPR036892">
    <property type="entry name" value="L27_dom_sf"/>
</dbReference>
<dbReference type="Pfam" id="PF00595">
    <property type="entry name" value="PDZ"/>
    <property type="match status" value="1"/>
</dbReference>
<name>A0AAW0PYE2_9GOBI</name>
<keyword evidence="9" id="KW-1185">Reference proteome</keyword>
<dbReference type="Pfam" id="PF00625">
    <property type="entry name" value="Guanylate_kin"/>
    <property type="match status" value="1"/>
</dbReference>
<proteinExistence type="inferred from homology"/>
<dbReference type="PANTHER" id="PTHR23122">
    <property type="entry name" value="MEMBRANE-ASSOCIATED GUANYLATE KINASE MAGUK"/>
    <property type="match status" value="1"/>
</dbReference>
<dbReference type="SMART" id="SM00228">
    <property type="entry name" value="PDZ"/>
    <property type="match status" value="1"/>
</dbReference>
<dbReference type="InterPro" id="IPR001452">
    <property type="entry name" value="SH3_domain"/>
</dbReference>
<dbReference type="InterPro" id="IPR008144">
    <property type="entry name" value="Guanylate_kin-like_dom"/>
</dbReference>
<feature type="domain" description="PDZ" evidence="6">
    <location>
        <begin position="295"/>
        <end position="376"/>
    </location>
</feature>
<reference evidence="9" key="1">
    <citation type="submission" date="2024-04" db="EMBL/GenBank/DDBJ databases">
        <title>Salinicola lusitanus LLJ914,a marine bacterium isolated from the Okinawa Trough.</title>
        <authorList>
            <person name="Li J."/>
        </authorList>
    </citation>
    <scope>NUCLEOTIDE SEQUENCE [LARGE SCALE GENOMIC DNA]</scope>
</reference>
<evidence type="ECO:0000256" key="2">
    <source>
        <dbReference type="ARBA" id="ARBA00022443"/>
    </source>
</evidence>
<dbReference type="SUPFAM" id="SSF50156">
    <property type="entry name" value="PDZ domain-like"/>
    <property type="match status" value="1"/>
</dbReference>
<keyword evidence="2 3" id="KW-0728">SH3 domain</keyword>
<dbReference type="SMART" id="SM00072">
    <property type="entry name" value="GuKc"/>
    <property type="match status" value="1"/>
</dbReference>
<comment type="similarity">
    <text evidence="1">Belongs to the MAGUK family.</text>
</comment>
<dbReference type="SMART" id="SM00569">
    <property type="entry name" value="L27"/>
    <property type="match status" value="2"/>
</dbReference>
<dbReference type="SUPFAM" id="SSF50044">
    <property type="entry name" value="SH3-domain"/>
    <property type="match status" value="1"/>
</dbReference>
<accession>A0AAW0PYE2</accession>
<dbReference type="Gene3D" id="2.30.30.40">
    <property type="entry name" value="SH3 Domains"/>
    <property type="match status" value="1"/>
</dbReference>
<dbReference type="PROSITE" id="PS51022">
    <property type="entry name" value="L27"/>
    <property type="match status" value="1"/>
</dbReference>
<dbReference type="InterPro" id="IPR014775">
    <property type="entry name" value="L27_C"/>
</dbReference>
<dbReference type="AlphaFoldDB" id="A0AAW0PYE2"/>
<dbReference type="EMBL" id="JBBPFD010000002">
    <property type="protein sequence ID" value="KAK7938686.1"/>
    <property type="molecule type" value="Genomic_DNA"/>
</dbReference>
<dbReference type="SUPFAM" id="SSF101288">
    <property type="entry name" value="L27 domain"/>
    <property type="match status" value="1"/>
</dbReference>
<dbReference type="Proteomes" id="UP001460270">
    <property type="component" value="Unassembled WGS sequence"/>
</dbReference>
<dbReference type="Pfam" id="PF02828">
    <property type="entry name" value="L27"/>
    <property type="match status" value="1"/>
</dbReference>
<evidence type="ECO:0008006" key="10">
    <source>
        <dbReference type="Google" id="ProtNLM"/>
    </source>
</evidence>
<evidence type="ECO:0000256" key="3">
    <source>
        <dbReference type="PROSITE-ProRule" id="PRU00192"/>
    </source>
</evidence>
<evidence type="ECO:0000259" key="5">
    <source>
        <dbReference type="PROSITE" id="PS50052"/>
    </source>
</evidence>
<dbReference type="InterPro" id="IPR050716">
    <property type="entry name" value="MAGUK"/>
</dbReference>
<dbReference type="InterPro" id="IPR027417">
    <property type="entry name" value="P-loop_NTPase"/>
</dbReference>
<comment type="caution">
    <text evidence="8">The sequence shown here is derived from an EMBL/GenBank/DDBJ whole genome shotgun (WGS) entry which is preliminary data.</text>
</comment>
<dbReference type="PROSITE" id="PS50106">
    <property type="entry name" value="PDZ"/>
    <property type="match status" value="1"/>
</dbReference>
<evidence type="ECO:0000313" key="9">
    <source>
        <dbReference type="Proteomes" id="UP001460270"/>
    </source>
</evidence>
<dbReference type="PROSITE" id="PS50052">
    <property type="entry name" value="GUANYLATE_KINASE_2"/>
    <property type="match status" value="1"/>
</dbReference>
<dbReference type="Gene3D" id="1.10.287.650">
    <property type="entry name" value="L27 domain"/>
    <property type="match status" value="1"/>
</dbReference>
<gene>
    <name evidence="8" type="ORF">WMY93_002012</name>
</gene>
<dbReference type="Gene3D" id="3.40.50.300">
    <property type="entry name" value="P-loop containing nucleotide triphosphate hydrolases"/>
    <property type="match status" value="1"/>
</dbReference>
<dbReference type="CDD" id="cd06799">
    <property type="entry name" value="PDZ_MPP3-MPP4-MPP7-like"/>
    <property type="match status" value="1"/>
</dbReference>
<dbReference type="PROSITE" id="PS50002">
    <property type="entry name" value="SH3"/>
    <property type="match status" value="1"/>
</dbReference>
<evidence type="ECO:0000259" key="6">
    <source>
        <dbReference type="PROSITE" id="PS50106"/>
    </source>
</evidence>
<dbReference type="InterPro" id="IPR036028">
    <property type="entry name" value="SH3-like_dom_sf"/>
</dbReference>
<evidence type="ECO:0000256" key="1">
    <source>
        <dbReference type="ARBA" id="ARBA00007014"/>
    </source>
</evidence>
<organism evidence="8 9">
    <name type="scientific">Mugilogobius chulae</name>
    <name type="common">yellowstripe goby</name>
    <dbReference type="NCBI Taxonomy" id="88201"/>
    <lineage>
        <taxon>Eukaryota</taxon>
        <taxon>Metazoa</taxon>
        <taxon>Chordata</taxon>
        <taxon>Craniata</taxon>
        <taxon>Vertebrata</taxon>
        <taxon>Euteleostomi</taxon>
        <taxon>Actinopterygii</taxon>
        <taxon>Neopterygii</taxon>
        <taxon>Teleostei</taxon>
        <taxon>Neoteleostei</taxon>
        <taxon>Acanthomorphata</taxon>
        <taxon>Gobiaria</taxon>
        <taxon>Gobiiformes</taxon>
        <taxon>Gobioidei</taxon>
        <taxon>Gobiidae</taxon>
        <taxon>Gobionellinae</taxon>
        <taxon>Mugilogobius</taxon>
    </lineage>
</organism>
<dbReference type="Gene3D" id="2.30.42.10">
    <property type="match status" value="1"/>
</dbReference>
<evidence type="ECO:0000313" key="8">
    <source>
        <dbReference type="EMBL" id="KAK7938686.1"/>
    </source>
</evidence>
<dbReference type="InterPro" id="IPR001478">
    <property type="entry name" value="PDZ"/>
</dbReference>
<protein>
    <recommendedName>
        <fullName evidence="10">Membrane protein, palmitoylated 4a (MAGUK p55 subfamily member 4)</fullName>
    </recommendedName>
</protein>
<dbReference type="InterPro" id="IPR008145">
    <property type="entry name" value="GK/Ca_channel_bsu"/>
</dbReference>